<sequence length="41" mass="4434">MVKKLVTDHSGAVLLTAFSVPIKIFSKNPLTVHTVTNIITV</sequence>
<protein>
    <submittedName>
        <fullName evidence="1">Uncharacterized protein</fullName>
    </submittedName>
</protein>
<accession>D3AEA5</accession>
<dbReference type="Proteomes" id="UP000004968">
    <property type="component" value="Unassembled WGS sequence"/>
</dbReference>
<proteinExistence type="predicted"/>
<name>D3AEA5_9FIRM</name>
<dbReference type="EMBL" id="ACIO01000145">
    <property type="protein sequence ID" value="EFC99854.1"/>
    <property type="molecule type" value="Genomic_DNA"/>
</dbReference>
<organism evidence="1 2">
    <name type="scientific">Hungatella hathewayi DSM 13479</name>
    <dbReference type="NCBI Taxonomy" id="566550"/>
    <lineage>
        <taxon>Bacteria</taxon>
        <taxon>Bacillati</taxon>
        <taxon>Bacillota</taxon>
        <taxon>Clostridia</taxon>
        <taxon>Lachnospirales</taxon>
        <taxon>Lachnospiraceae</taxon>
        <taxon>Hungatella</taxon>
    </lineage>
</organism>
<dbReference type="AlphaFoldDB" id="D3AEA5"/>
<evidence type="ECO:0000313" key="2">
    <source>
        <dbReference type="Proteomes" id="UP000004968"/>
    </source>
</evidence>
<gene>
    <name evidence="1" type="ORF">CLOSTHATH_01936</name>
</gene>
<evidence type="ECO:0000313" key="1">
    <source>
        <dbReference type="EMBL" id="EFC99854.1"/>
    </source>
</evidence>
<reference evidence="1 2" key="1">
    <citation type="submission" date="2010-01" db="EMBL/GenBank/DDBJ databases">
        <authorList>
            <person name="Weinstock G."/>
            <person name="Sodergren E."/>
            <person name="Clifton S."/>
            <person name="Fulton L."/>
            <person name="Fulton B."/>
            <person name="Courtney L."/>
            <person name="Fronick C."/>
            <person name="Harrison M."/>
            <person name="Strong C."/>
            <person name="Farmer C."/>
            <person name="Delahaunty K."/>
            <person name="Markovic C."/>
            <person name="Hall O."/>
            <person name="Minx P."/>
            <person name="Tomlinson C."/>
            <person name="Mitreva M."/>
            <person name="Nelson J."/>
            <person name="Hou S."/>
            <person name="Wollam A."/>
            <person name="Pepin K.H."/>
            <person name="Johnson M."/>
            <person name="Bhonagiri V."/>
            <person name="Nash W.E."/>
            <person name="Warren W."/>
            <person name="Chinwalla A."/>
            <person name="Mardis E.R."/>
            <person name="Wilson R.K."/>
        </authorList>
    </citation>
    <scope>NUCLEOTIDE SEQUENCE [LARGE SCALE GENOMIC DNA]</scope>
    <source>
        <strain evidence="1 2">DSM 13479</strain>
    </source>
</reference>
<comment type="caution">
    <text evidence="1">The sequence shown here is derived from an EMBL/GenBank/DDBJ whole genome shotgun (WGS) entry which is preliminary data.</text>
</comment>
<dbReference type="HOGENOM" id="CLU_3271236_0_0_9"/>